<keyword evidence="4" id="KW-0808">Transferase</keyword>
<dbReference type="PANTHER" id="PTHR24421:SF10">
    <property type="entry name" value="NITRATE_NITRITE SENSOR PROTEIN NARQ"/>
    <property type="match status" value="1"/>
</dbReference>
<keyword evidence="8" id="KW-0902">Two-component regulatory system</keyword>
<sequence length="465" mass="49996">MSGDHSSPTALDRPGRMPSARLSLPSRVGEFFGVDDPWQRPRPQVSRGDVVLALATAALGLVSLELLRSMGLLETVDQPVWLQVLATVSASALLTWRRRWPLSIAVVAAVHMFVVGVTMAPVMSQFTLQVVYFIAFFAAVAWSRDRRLMLGVVGSIIVGMFVWIAWQFLLGSGVQEIIDDTRGVERSGLVGPVTATVALTVLINVIYFGGAVIGGQLDWRSARQRAQLETASATIATQSETLQRRAVTDERLRIARELHDVVGHHISVIGIQAAAARRVLTRDPDAAATALAAIETSSRDGVTQMRSLLGTLRDPEDAEPDPATSRMPEPGIADLPTLVAQRRTVGLATSYDVVESSPGAADRLPSSTGLALYRVVQEALANVTRHSTARHATVVVRVEEDGPRPHAEVEVLDDGRPRGRSSGSGLGHLGVRERAASQRGEAEIGPRPTGGYRVRVRIPLGENSV</sequence>
<evidence type="ECO:0000256" key="1">
    <source>
        <dbReference type="ARBA" id="ARBA00000085"/>
    </source>
</evidence>
<dbReference type="CDD" id="cd16917">
    <property type="entry name" value="HATPase_UhpB-NarQ-NarX-like"/>
    <property type="match status" value="1"/>
</dbReference>
<gene>
    <name evidence="12" type="ORF">GCM10023153_21700</name>
</gene>
<evidence type="ECO:0000256" key="5">
    <source>
        <dbReference type="ARBA" id="ARBA00022741"/>
    </source>
</evidence>
<dbReference type="InterPro" id="IPR011712">
    <property type="entry name" value="Sig_transdc_His_kin_sub3_dim/P"/>
</dbReference>
<dbReference type="RefSeq" id="WP_246196917.1">
    <property type="nucleotide sequence ID" value="NZ_BAABFX010000028.1"/>
</dbReference>
<feature type="region of interest" description="Disordered" evidence="9">
    <location>
        <begin position="1"/>
        <end position="22"/>
    </location>
</feature>
<organism evidence="12 13">
    <name type="scientific">Ornithinibacter aureus</name>
    <dbReference type="NCBI Taxonomy" id="622664"/>
    <lineage>
        <taxon>Bacteria</taxon>
        <taxon>Bacillati</taxon>
        <taxon>Actinomycetota</taxon>
        <taxon>Actinomycetes</taxon>
        <taxon>Micrococcales</taxon>
        <taxon>Intrasporangiaceae</taxon>
        <taxon>Ornithinibacter</taxon>
    </lineage>
</organism>
<evidence type="ECO:0000256" key="7">
    <source>
        <dbReference type="ARBA" id="ARBA00022840"/>
    </source>
</evidence>
<dbReference type="InterPro" id="IPR036890">
    <property type="entry name" value="HATPase_C_sf"/>
</dbReference>
<feature type="domain" description="Histidine kinase/HSP90-like ATPase" evidence="11">
    <location>
        <begin position="367"/>
        <end position="462"/>
    </location>
</feature>
<evidence type="ECO:0000256" key="6">
    <source>
        <dbReference type="ARBA" id="ARBA00022777"/>
    </source>
</evidence>
<feature type="region of interest" description="Disordered" evidence="9">
    <location>
        <begin position="413"/>
        <end position="451"/>
    </location>
</feature>
<dbReference type="Gene3D" id="3.30.565.10">
    <property type="entry name" value="Histidine kinase-like ATPase, C-terminal domain"/>
    <property type="match status" value="1"/>
</dbReference>
<evidence type="ECO:0000256" key="9">
    <source>
        <dbReference type="SAM" id="MobiDB-lite"/>
    </source>
</evidence>
<feature type="compositionally biased region" description="Basic and acidic residues" evidence="9">
    <location>
        <begin position="430"/>
        <end position="444"/>
    </location>
</feature>
<keyword evidence="13" id="KW-1185">Reference proteome</keyword>
<dbReference type="EMBL" id="BAABFX010000028">
    <property type="protein sequence ID" value="GAA4397609.1"/>
    <property type="molecule type" value="Genomic_DNA"/>
</dbReference>
<dbReference type="InterPro" id="IPR050482">
    <property type="entry name" value="Sensor_HK_TwoCompSys"/>
</dbReference>
<evidence type="ECO:0000256" key="8">
    <source>
        <dbReference type="ARBA" id="ARBA00023012"/>
    </source>
</evidence>
<dbReference type="EC" id="2.7.13.3" evidence="2"/>
<dbReference type="InterPro" id="IPR003594">
    <property type="entry name" value="HATPase_dom"/>
</dbReference>
<proteinExistence type="predicted"/>
<evidence type="ECO:0000256" key="10">
    <source>
        <dbReference type="SAM" id="Phobius"/>
    </source>
</evidence>
<dbReference type="Pfam" id="PF02518">
    <property type="entry name" value="HATPase_c"/>
    <property type="match status" value="1"/>
</dbReference>
<keyword evidence="7" id="KW-0067">ATP-binding</keyword>
<feature type="transmembrane region" description="Helical" evidence="10">
    <location>
        <begin position="149"/>
        <end position="169"/>
    </location>
</feature>
<reference evidence="13" key="1">
    <citation type="journal article" date="2019" name="Int. J. Syst. Evol. Microbiol.">
        <title>The Global Catalogue of Microorganisms (GCM) 10K type strain sequencing project: providing services to taxonomists for standard genome sequencing and annotation.</title>
        <authorList>
            <consortium name="The Broad Institute Genomics Platform"/>
            <consortium name="The Broad Institute Genome Sequencing Center for Infectious Disease"/>
            <person name="Wu L."/>
            <person name="Ma J."/>
        </authorList>
    </citation>
    <scope>NUCLEOTIDE SEQUENCE [LARGE SCALE GENOMIC DNA]</scope>
    <source>
        <strain evidence="13">JCM 17738</strain>
    </source>
</reference>
<comment type="caution">
    <text evidence="12">The sequence shown here is derived from an EMBL/GenBank/DDBJ whole genome shotgun (WGS) entry which is preliminary data.</text>
</comment>
<name>A0ABP8JYJ3_9MICO</name>
<dbReference type="InterPro" id="IPR014743">
    <property type="entry name" value="Cl-channel_core"/>
</dbReference>
<keyword evidence="3" id="KW-0597">Phosphoprotein</keyword>
<keyword evidence="5" id="KW-0547">Nucleotide-binding</keyword>
<dbReference type="Gene3D" id="1.20.5.1930">
    <property type="match status" value="1"/>
</dbReference>
<evidence type="ECO:0000256" key="4">
    <source>
        <dbReference type="ARBA" id="ARBA00022679"/>
    </source>
</evidence>
<evidence type="ECO:0000313" key="12">
    <source>
        <dbReference type="EMBL" id="GAA4397609.1"/>
    </source>
</evidence>
<dbReference type="GO" id="GO:0016301">
    <property type="term" value="F:kinase activity"/>
    <property type="evidence" value="ECO:0007669"/>
    <property type="project" value="UniProtKB-KW"/>
</dbReference>
<feature type="transmembrane region" description="Helical" evidence="10">
    <location>
        <begin position="126"/>
        <end position="142"/>
    </location>
</feature>
<evidence type="ECO:0000313" key="13">
    <source>
        <dbReference type="Proteomes" id="UP001500390"/>
    </source>
</evidence>
<keyword evidence="10" id="KW-0812">Transmembrane</keyword>
<accession>A0ABP8JYJ3</accession>
<comment type="catalytic activity">
    <reaction evidence="1">
        <text>ATP + protein L-histidine = ADP + protein N-phospho-L-histidine.</text>
        <dbReference type="EC" id="2.7.13.3"/>
    </reaction>
</comment>
<protein>
    <recommendedName>
        <fullName evidence="2">histidine kinase</fullName>
        <ecNumber evidence="2">2.7.13.3</ecNumber>
    </recommendedName>
</protein>
<evidence type="ECO:0000259" key="11">
    <source>
        <dbReference type="SMART" id="SM00387"/>
    </source>
</evidence>
<dbReference type="Proteomes" id="UP001500390">
    <property type="component" value="Unassembled WGS sequence"/>
</dbReference>
<evidence type="ECO:0000256" key="2">
    <source>
        <dbReference type="ARBA" id="ARBA00012438"/>
    </source>
</evidence>
<feature type="region of interest" description="Disordered" evidence="9">
    <location>
        <begin position="312"/>
        <end position="331"/>
    </location>
</feature>
<evidence type="ECO:0000256" key="3">
    <source>
        <dbReference type="ARBA" id="ARBA00022553"/>
    </source>
</evidence>
<feature type="transmembrane region" description="Helical" evidence="10">
    <location>
        <begin position="103"/>
        <end position="120"/>
    </location>
</feature>
<feature type="transmembrane region" description="Helical" evidence="10">
    <location>
        <begin position="189"/>
        <end position="215"/>
    </location>
</feature>
<dbReference type="SMART" id="SM00387">
    <property type="entry name" value="HATPase_c"/>
    <property type="match status" value="1"/>
</dbReference>
<dbReference type="SUPFAM" id="SSF55874">
    <property type="entry name" value="ATPase domain of HSP90 chaperone/DNA topoisomerase II/histidine kinase"/>
    <property type="match status" value="1"/>
</dbReference>
<keyword evidence="10" id="KW-1133">Transmembrane helix</keyword>
<dbReference type="SUPFAM" id="SSF81340">
    <property type="entry name" value="Clc chloride channel"/>
    <property type="match status" value="1"/>
</dbReference>
<keyword evidence="10" id="KW-0472">Membrane</keyword>
<keyword evidence="6 12" id="KW-0418">Kinase</keyword>
<dbReference type="PANTHER" id="PTHR24421">
    <property type="entry name" value="NITRATE/NITRITE SENSOR PROTEIN NARX-RELATED"/>
    <property type="match status" value="1"/>
</dbReference>
<dbReference type="Pfam" id="PF07730">
    <property type="entry name" value="HisKA_3"/>
    <property type="match status" value="1"/>
</dbReference>